<sequence>MGSSIDDAVRAVVEGGLRLISDGLVEGTAGNVSVRHGDLVAISPSSIAYDRVRPQDVCVLDLDGTLVSRADGPRPSTETGMHLRIYRETDARAVVHHHGLASVAVSTVVDVLPALHYYIVRLGGPVRVAAYARYGTDQLARNVLLALQGRTAALMQNHGAITYGRSPEQAFDRALLLEWLCRLQVTAASMGTPRALSELDLAEVASAAYERSPS</sequence>
<dbReference type="InterPro" id="IPR050197">
    <property type="entry name" value="Aldolase_class_II_sugar_metab"/>
</dbReference>
<dbReference type="SMART" id="SM01007">
    <property type="entry name" value="Aldolase_II"/>
    <property type="match status" value="1"/>
</dbReference>
<dbReference type="Pfam" id="PF00596">
    <property type="entry name" value="Aldolase_II"/>
    <property type="match status" value="1"/>
</dbReference>
<keyword evidence="5" id="KW-1185">Reference proteome</keyword>
<comment type="caution">
    <text evidence="4">The sequence shown here is derived from an EMBL/GenBank/DDBJ whole genome shotgun (WGS) entry which is preliminary data.</text>
</comment>
<gene>
    <name evidence="4" type="ORF">KDL28_11565</name>
</gene>
<dbReference type="Gene3D" id="3.40.225.10">
    <property type="entry name" value="Class II aldolase/adducin N-terminal domain"/>
    <property type="match status" value="1"/>
</dbReference>
<evidence type="ECO:0000259" key="3">
    <source>
        <dbReference type="SMART" id="SM01007"/>
    </source>
</evidence>
<evidence type="ECO:0000313" key="5">
    <source>
        <dbReference type="Proteomes" id="UP001165283"/>
    </source>
</evidence>
<dbReference type="EMBL" id="JAGSOV010000023">
    <property type="protein sequence ID" value="MCO1655689.1"/>
    <property type="molecule type" value="Genomic_DNA"/>
</dbReference>
<organism evidence="4 5">
    <name type="scientific">Pseudonocardia humida</name>
    <dbReference type="NCBI Taxonomy" id="2800819"/>
    <lineage>
        <taxon>Bacteria</taxon>
        <taxon>Bacillati</taxon>
        <taxon>Actinomycetota</taxon>
        <taxon>Actinomycetes</taxon>
        <taxon>Pseudonocardiales</taxon>
        <taxon>Pseudonocardiaceae</taxon>
        <taxon>Pseudonocardia</taxon>
    </lineage>
</organism>
<dbReference type="PANTHER" id="PTHR22789:SF0">
    <property type="entry name" value="3-OXO-TETRONATE 4-PHOSPHATE DECARBOXYLASE-RELATED"/>
    <property type="match status" value="1"/>
</dbReference>
<feature type="domain" description="Class II aldolase/adducin N-terminal" evidence="3">
    <location>
        <begin position="10"/>
        <end position="185"/>
    </location>
</feature>
<dbReference type="InterPro" id="IPR036409">
    <property type="entry name" value="Aldolase_II/adducin_N_sf"/>
</dbReference>
<evidence type="ECO:0000313" key="4">
    <source>
        <dbReference type="EMBL" id="MCO1655689.1"/>
    </source>
</evidence>
<protein>
    <submittedName>
        <fullName evidence="4">Class II aldolase/adducin family protein</fullName>
    </submittedName>
</protein>
<reference evidence="4" key="1">
    <citation type="submission" date="2021-04" db="EMBL/GenBank/DDBJ databases">
        <title>Pseudonocardia sp. nov., isolated from sandy soil of mangrove forest.</title>
        <authorList>
            <person name="Zan Z."/>
            <person name="Huang R."/>
            <person name="Liu W."/>
        </authorList>
    </citation>
    <scope>NUCLEOTIDE SEQUENCE</scope>
    <source>
        <strain evidence="4">S2-4</strain>
    </source>
</reference>
<dbReference type="PANTHER" id="PTHR22789">
    <property type="entry name" value="FUCULOSE PHOSPHATE ALDOLASE"/>
    <property type="match status" value="1"/>
</dbReference>
<keyword evidence="2" id="KW-0456">Lyase</keyword>
<proteinExistence type="predicted"/>
<dbReference type="InterPro" id="IPR001303">
    <property type="entry name" value="Aldolase_II/adducin_N"/>
</dbReference>
<dbReference type="Proteomes" id="UP001165283">
    <property type="component" value="Unassembled WGS sequence"/>
</dbReference>
<accession>A0ABT0ZY64</accession>
<dbReference type="SUPFAM" id="SSF53639">
    <property type="entry name" value="AraD/HMP-PK domain-like"/>
    <property type="match status" value="1"/>
</dbReference>
<evidence type="ECO:0000256" key="1">
    <source>
        <dbReference type="ARBA" id="ARBA00022723"/>
    </source>
</evidence>
<evidence type="ECO:0000256" key="2">
    <source>
        <dbReference type="ARBA" id="ARBA00023239"/>
    </source>
</evidence>
<dbReference type="RefSeq" id="WP_252437686.1">
    <property type="nucleotide sequence ID" value="NZ_JAGSOV010000023.1"/>
</dbReference>
<keyword evidence="1" id="KW-0479">Metal-binding</keyword>
<name>A0ABT0ZY64_9PSEU</name>